<comment type="subunit">
    <text evidence="3 13">Monomer.</text>
</comment>
<dbReference type="InterPro" id="IPR029046">
    <property type="entry name" value="LolA/LolB/LppX"/>
</dbReference>
<keyword evidence="6 13" id="KW-0732">Signal</keyword>
<keyword evidence="7 13" id="KW-0653">Protein transport</keyword>
<dbReference type="InterPro" id="IPR004565">
    <property type="entry name" value="OM_lipoprot_LolB"/>
</dbReference>
<proteinExistence type="inferred from homology"/>
<evidence type="ECO:0000256" key="13">
    <source>
        <dbReference type="HAMAP-Rule" id="MF_00233"/>
    </source>
</evidence>
<comment type="similarity">
    <text evidence="2 13">Belongs to the LolB family.</text>
</comment>
<comment type="subcellular location">
    <subcellularLocation>
        <location evidence="1 13">Cell outer membrane</location>
        <topology evidence="1 13">Lipid-anchor</topology>
    </subcellularLocation>
</comment>
<evidence type="ECO:0000313" key="15">
    <source>
        <dbReference type="Proteomes" id="UP000032427"/>
    </source>
</evidence>
<dbReference type="SUPFAM" id="SSF89392">
    <property type="entry name" value="Prokaryotic lipoproteins and lipoprotein localization factors"/>
    <property type="match status" value="1"/>
</dbReference>
<dbReference type="GO" id="GO:0009279">
    <property type="term" value="C:cell outer membrane"/>
    <property type="evidence" value="ECO:0007669"/>
    <property type="project" value="UniProtKB-SubCell"/>
</dbReference>
<evidence type="ECO:0000313" key="14">
    <source>
        <dbReference type="EMBL" id="CED70830.1"/>
    </source>
</evidence>
<evidence type="ECO:0000256" key="1">
    <source>
        <dbReference type="ARBA" id="ARBA00004459"/>
    </source>
</evidence>
<evidence type="ECO:0000256" key="8">
    <source>
        <dbReference type="ARBA" id="ARBA00023136"/>
    </source>
</evidence>
<evidence type="ECO:0000256" key="11">
    <source>
        <dbReference type="ARBA" id="ARBA00023237"/>
    </source>
</evidence>
<dbReference type="HOGENOM" id="CLU_092816_1_0_6"/>
<protein>
    <recommendedName>
        <fullName evidence="4 13">Outer-membrane lipoprotein LolB</fullName>
    </recommendedName>
</protein>
<dbReference type="Pfam" id="PF03550">
    <property type="entry name" value="LolB"/>
    <property type="match status" value="1"/>
</dbReference>
<evidence type="ECO:0000256" key="4">
    <source>
        <dbReference type="ARBA" id="ARBA00016202"/>
    </source>
</evidence>
<dbReference type="Gene3D" id="2.50.20.10">
    <property type="entry name" value="Lipoprotein localisation LolA/LolB/LppX"/>
    <property type="match status" value="1"/>
</dbReference>
<evidence type="ECO:0000256" key="9">
    <source>
        <dbReference type="ARBA" id="ARBA00023139"/>
    </source>
</evidence>
<reference evidence="15" key="1">
    <citation type="submission" date="2014-09" db="EMBL/GenBank/DDBJ databases">
        <authorList>
            <person name="Hjerde E."/>
        </authorList>
    </citation>
    <scope>NUCLEOTIDE SEQUENCE [LARGE SCALE GENOMIC DNA]</scope>
    <source>
        <strain evidence="15">06/09/139</strain>
    </source>
</reference>
<keyword evidence="11 13" id="KW-0998">Cell outer membrane</keyword>
<dbReference type="CDD" id="cd16326">
    <property type="entry name" value="LolB"/>
    <property type="match status" value="1"/>
</dbReference>
<comment type="function">
    <text evidence="13">Plays a critical role in the incorporation of lipoproteins in the outer membrane after they are released by the LolA protein.</text>
</comment>
<name>A0A090IRB7_9GAMM</name>
<evidence type="ECO:0000256" key="3">
    <source>
        <dbReference type="ARBA" id="ARBA00011245"/>
    </source>
</evidence>
<evidence type="ECO:0000256" key="5">
    <source>
        <dbReference type="ARBA" id="ARBA00022448"/>
    </source>
</evidence>
<gene>
    <name evidence="13 14" type="primary">lolB</name>
    <name evidence="14" type="ORF">AWOD_I_0736</name>
</gene>
<keyword evidence="15" id="KW-1185">Reference proteome</keyword>
<evidence type="ECO:0000256" key="2">
    <source>
        <dbReference type="ARBA" id="ARBA00009696"/>
    </source>
</evidence>
<dbReference type="STRING" id="80852.AWOD_I_0736"/>
<dbReference type="NCBIfam" id="TIGR00548">
    <property type="entry name" value="lolB"/>
    <property type="match status" value="1"/>
</dbReference>
<sequence>MRLSIMFPHFIRLPFVILIFSLFLSACSSVPLTPQQSTHWDKHQAQLEAITEYKVTGKIGYQSPEQRHSLNFQWTQKSDNSQLLLTTFLGQTVIKVTIDNGHTLIETGDGQTFEGSDPGRLMYSLTGLNLPIGYLNDWIKGLPTAADNFQLNELNTVEHLAKQIGQTNWHLRYNSYIEKDNMLLPNSMKLTQLNTTIKIIASNWTVSQ</sequence>
<keyword evidence="8 13" id="KW-0472">Membrane</keyword>
<dbReference type="PATRIC" id="fig|80852.17.peg.748"/>
<dbReference type="KEGG" id="awd:AWOD_I_0736"/>
<evidence type="ECO:0000256" key="7">
    <source>
        <dbReference type="ARBA" id="ARBA00022927"/>
    </source>
</evidence>
<evidence type="ECO:0000256" key="6">
    <source>
        <dbReference type="ARBA" id="ARBA00022729"/>
    </source>
</evidence>
<dbReference type="AlphaFoldDB" id="A0A090IRB7"/>
<dbReference type="PROSITE" id="PS51257">
    <property type="entry name" value="PROKAR_LIPOPROTEIN"/>
    <property type="match status" value="1"/>
</dbReference>
<dbReference type="GO" id="GO:0044874">
    <property type="term" value="P:lipoprotein localization to outer membrane"/>
    <property type="evidence" value="ECO:0007669"/>
    <property type="project" value="UniProtKB-UniRule"/>
</dbReference>
<evidence type="ECO:0000256" key="12">
    <source>
        <dbReference type="ARBA" id="ARBA00023288"/>
    </source>
</evidence>
<accession>A0A090IRB7</accession>
<dbReference type="Proteomes" id="UP000032427">
    <property type="component" value="Chromosome 1"/>
</dbReference>
<keyword evidence="5 13" id="KW-0813">Transport</keyword>
<keyword evidence="9 13" id="KW-0564">Palmitate</keyword>
<dbReference type="HAMAP" id="MF_00233">
    <property type="entry name" value="LolB"/>
    <property type="match status" value="1"/>
</dbReference>
<evidence type="ECO:0000256" key="10">
    <source>
        <dbReference type="ARBA" id="ARBA00023186"/>
    </source>
</evidence>
<keyword evidence="10 13" id="KW-0143">Chaperone</keyword>
<organism evidence="14 15">
    <name type="scientific">Aliivibrio wodanis</name>
    <dbReference type="NCBI Taxonomy" id="80852"/>
    <lineage>
        <taxon>Bacteria</taxon>
        <taxon>Pseudomonadati</taxon>
        <taxon>Pseudomonadota</taxon>
        <taxon>Gammaproteobacteria</taxon>
        <taxon>Vibrionales</taxon>
        <taxon>Vibrionaceae</taxon>
        <taxon>Aliivibrio</taxon>
    </lineage>
</organism>
<dbReference type="EMBL" id="LN554846">
    <property type="protein sequence ID" value="CED70830.1"/>
    <property type="molecule type" value="Genomic_DNA"/>
</dbReference>
<keyword evidence="12 13" id="KW-0449">Lipoprotein</keyword>
<dbReference type="GO" id="GO:0015031">
    <property type="term" value="P:protein transport"/>
    <property type="evidence" value="ECO:0007669"/>
    <property type="project" value="UniProtKB-KW"/>
</dbReference>